<dbReference type="InterPro" id="IPR000060">
    <property type="entry name" value="BCCT_transptr"/>
</dbReference>
<keyword evidence="5 8" id="KW-0812">Transmembrane</keyword>
<keyword evidence="6 8" id="KW-1133">Transmembrane helix</keyword>
<evidence type="ECO:0000256" key="8">
    <source>
        <dbReference type="SAM" id="Phobius"/>
    </source>
</evidence>
<evidence type="ECO:0000256" key="3">
    <source>
        <dbReference type="ARBA" id="ARBA00022448"/>
    </source>
</evidence>
<evidence type="ECO:0000256" key="2">
    <source>
        <dbReference type="ARBA" id="ARBA00005658"/>
    </source>
</evidence>
<organism evidence="9 10">
    <name type="scientific">Thauera mechernichensis</name>
    <dbReference type="NCBI Taxonomy" id="82788"/>
    <lineage>
        <taxon>Bacteria</taxon>
        <taxon>Pseudomonadati</taxon>
        <taxon>Pseudomonadota</taxon>
        <taxon>Betaproteobacteria</taxon>
        <taxon>Rhodocyclales</taxon>
        <taxon>Zoogloeaceae</taxon>
        <taxon>Thauera</taxon>
    </lineage>
</organism>
<accession>A0ABW3WHR5</accession>
<evidence type="ECO:0000256" key="5">
    <source>
        <dbReference type="ARBA" id="ARBA00022692"/>
    </source>
</evidence>
<keyword evidence="10" id="KW-1185">Reference proteome</keyword>
<feature type="transmembrane region" description="Helical" evidence="8">
    <location>
        <begin position="488"/>
        <end position="512"/>
    </location>
</feature>
<keyword evidence="3" id="KW-0813">Transport</keyword>
<gene>
    <name evidence="9" type="ORF">ACFQ4M_18695</name>
</gene>
<dbReference type="RefSeq" id="WP_002926006.1">
    <property type="nucleotide sequence ID" value="NZ_JARQZE010000006.1"/>
</dbReference>
<feature type="transmembrane region" description="Helical" evidence="8">
    <location>
        <begin position="518"/>
        <end position="537"/>
    </location>
</feature>
<feature type="transmembrane region" description="Helical" evidence="8">
    <location>
        <begin position="362"/>
        <end position="379"/>
    </location>
</feature>
<keyword evidence="4" id="KW-1003">Cell membrane</keyword>
<feature type="transmembrane region" description="Helical" evidence="8">
    <location>
        <begin position="43"/>
        <end position="62"/>
    </location>
</feature>
<evidence type="ECO:0000313" key="9">
    <source>
        <dbReference type="EMBL" id="MFD1265607.1"/>
    </source>
</evidence>
<comment type="subcellular location">
    <subcellularLocation>
        <location evidence="1">Cell membrane</location>
        <topology evidence="1">Multi-pass membrane protein</topology>
    </subcellularLocation>
</comment>
<evidence type="ECO:0000256" key="6">
    <source>
        <dbReference type="ARBA" id="ARBA00022989"/>
    </source>
</evidence>
<feature type="transmembrane region" description="Helical" evidence="8">
    <location>
        <begin position="194"/>
        <end position="215"/>
    </location>
</feature>
<evidence type="ECO:0000256" key="1">
    <source>
        <dbReference type="ARBA" id="ARBA00004651"/>
    </source>
</evidence>
<evidence type="ECO:0000313" key="10">
    <source>
        <dbReference type="Proteomes" id="UP001597158"/>
    </source>
</evidence>
<feature type="transmembrane region" description="Helical" evidence="8">
    <location>
        <begin position="120"/>
        <end position="140"/>
    </location>
</feature>
<evidence type="ECO:0000256" key="4">
    <source>
        <dbReference type="ARBA" id="ARBA00022475"/>
    </source>
</evidence>
<comment type="similarity">
    <text evidence="2">Belongs to the BCCT transporter (TC 2.A.15) family.</text>
</comment>
<dbReference type="PANTHER" id="PTHR30047">
    <property type="entry name" value="HIGH-AFFINITY CHOLINE TRANSPORT PROTEIN-RELATED"/>
    <property type="match status" value="1"/>
</dbReference>
<reference evidence="10" key="1">
    <citation type="journal article" date="2019" name="Int. J. Syst. Evol. Microbiol.">
        <title>The Global Catalogue of Microorganisms (GCM) 10K type strain sequencing project: providing services to taxonomists for standard genome sequencing and annotation.</title>
        <authorList>
            <consortium name="The Broad Institute Genomics Platform"/>
            <consortium name="The Broad Institute Genome Sequencing Center for Infectious Disease"/>
            <person name="Wu L."/>
            <person name="Ma J."/>
        </authorList>
    </citation>
    <scope>NUCLEOTIDE SEQUENCE [LARGE SCALE GENOMIC DNA]</scope>
    <source>
        <strain evidence="10">CCUG 48884</strain>
    </source>
</reference>
<evidence type="ECO:0000256" key="7">
    <source>
        <dbReference type="ARBA" id="ARBA00023136"/>
    </source>
</evidence>
<dbReference type="Pfam" id="PF02028">
    <property type="entry name" value="BCCT"/>
    <property type="match status" value="1"/>
</dbReference>
<dbReference type="EMBL" id="JBHTMC010000034">
    <property type="protein sequence ID" value="MFD1265607.1"/>
    <property type="molecule type" value="Genomic_DNA"/>
</dbReference>
<feature type="transmembrane region" description="Helical" evidence="8">
    <location>
        <begin position="82"/>
        <end position="100"/>
    </location>
</feature>
<dbReference type="NCBIfam" id="TIGR00842">
    <property type="entry name" value="bcct"/>
    <property type="match status" value="1"/>
</dbReference>
<feature type="transmembrane region" description="Helical" evidence="8">
    <location>
        <begin position="236"/>
        <end position="258"/>
    </location>
</feature>
<keyword evidence="7 8" id="KW-0472">Membrane</keyword>
<sequence>MTERRDPMSPDGQVNPIDTDYKVGQDNIIVNVGPLGLDIHNRVFAISGLAVVAFVILTLAFQNHVEPLFSGLRGWLTTHLDWFFISAGNVFVLVCLGLAVSPLGKVRLGGTEAKPDYSYLGWFSMLFAAGMGIGLMFFGVSEPLSHFGSAFGGTVVEDGVRTDWAPLGAAAGDAEAATRLAMAATIYHWALHPWAIYAILALGLALFSFNKGLPLTVRSVFYPLLGERVWGWPGHVIDILAVFATLFGLATSLGFGAAQASAGLNYLFDVPLGNTTQVVLVIAITAIALVSVVAGLDAGVKRLSEINMVLAVVLLLFVVAVGPTLAILTGFFSNLGAYLQNLPALANPIGRDDANFSQGWTAFYWAWWISWSPFVGMFIARVSRGRTVREFIVSVLIVPSLACVMWMTVFGETAISQLVRDGYEAAAGAALPLQLFTMLDALPLASITSFVAIVLVVVFFVTSSDSGSLVIDVISAGGKVDAPMPQRVFWCTFEGLVAVALILGGGLVALQAMAVSTGLPFTIVLLMSAVAVIKGLASEPRTG</sequence>
<feature type="transmembrane region" description="Helical" evidence="8">
    <location>
        <begin position="391"/>
        <end position="410"/>
    </location>
</feature>
<protein>
    <submittedName>
        <fullName evidence="9">BCCT family transporter</fullName>
    </submittedName>
</protein>
<dbReference type="Proteomes" id="UP001597158">
    <property type="component" value="Unassembled WGS sequence"/>
</dbReference>
<name>A0ABW3WHR5_9RHOO</name>
<dbReference type="PANTHER" id="PTHR30047:SF7">
    <property type="entry name" value="HIGH-AFFINITY CHOLINE TRANSPORT PROTEIN"/>
    <property type="match status" value="1"/>
</dbReference>
<feature type="transmembrane region" description="Helical" evidence="8">
    <location>
        <begin position="441"/>
        <end position="461"/>
    </location>
</feature>
<comment type="caution">
    <text evidence="9">The sequence shown here is derived from an EMBL/GenBank/DDBJ whole genome shotgun (WGS) entry which is preliminary data.</text>
</comment>
<feature type="transmembrane region" description="Helical" evidence="8">
    <location>
        <begin position="278"/>
        <end position="296"/>
    </location>
</feature>
<proteinExistence type="inferred from homology"/>
<feature type="transmembrane region" description="Helical" evidence="8">
    <location>
        <begin position="308"/>
        <end position="332"/>
    </location>
</feature>